<keyword evidence="1" id="KW-0809">Transit peptide</keyword>
<reference evidence="4 5" key="1">
    <citation type="submission" date="2020-01" db="EMBL/GenBank/DDBJ databases">
        <title>Identification and distribution of gene clusters putatively required for synthesis of sphingolipid metabolism inhibitors in phylogenetically diverse species of the filamentous fungus Fusarium.</title>
        <authorList>
            <person name="Kim H.-S."/>
            <person name="Busman M."/>
            <person name="Brown D.W."/>
            <person name="Divon H."/>
            <person name="Uhlig S."/>
            <person name="Proctor R.H."/>
        </authorList>
    </citation>
    <scope>NUCLEOTIDE SEQUENCE [LARGE SCALE GENOMIC DNA]</scope>
    <source>
        <strain evidence="4 5">NRRL 20459</strain>
    </source>
</reference>
<accession>A0A8H4KTX9</accession>
<evidence type="ECO:0000256" key="2">
    <source>
        <dbReference type="SAM" id="MobiDB-lite"/>
    </source>
</evidence>
<dbReference type="InterPro" id="IPR023214">
    <property type="entry name" value="HAD_sf"/>
</dbReference>
<dbReference type="PROSITE" id="PS50969">
    <property type="entry name" value="FCP1"/>
    <property type="match status" value="1"/>
</dbReference>
<comment type="subunit">
    <text evidence="1">Component of the TIM23 complex.</text>
</comment>
<evidence type="ECO:0000259" key="3">
    <source>
        <dbReference type="PROSITE" id="PS50969"/>
    </source>
</evidence>
<sequence>MKEYIAPPGPLQAALPTAIPINIPGLTFAQSKVPTGPAGPPPKSAPTKPKYKPPRLKKKSSPPPKYIRPSTPPPPRHANSSSPHRAPTGPKHDEGPHKRPASGSGGVPNPAPAYLTQALLEPHRNPQPRRILVVMDLNGTLLHRPNHRRPFHFIQRPHATAFLSYCLDTFYVAIWSSARPENVERMVSQLLTPEQRDRCLLIWGRDSFNLTKQDYDSKVQVYKRLTSVWSDPRVMAAHPSADSGGRWDQSNTVLVDDSQEKARSEPFNLLQIPEFVKPSDEPPNVLPQVHDYLNTLAHEADISRFVRRSPFKLDPNYTLPQDPVDNTA</sequence>
<dbReference type="GO" id="GO:0015031">
    <property type="term" value="P:protein transport"/>
    <property type="evidence" value="ECO:0007669"/>
    <property type="project" value="UniProtKB-KW"/>
</dbReference>
<dbReference type="InterPro" id="IPR036412">
    <property type="entry name" value="HAD-like_sf"/>
</dbReference>
<dbReference type="SMART" id="SM00577">
    <property type="entry name" value="CPDc"/>
    <property type="match status" value="1"/>
</dbReference>
<comment type="subcellular location">
    <subcellularLocation>
        <location evidence="1">Mitochondrion inner membrane</location>
        <topology evidence="1">Single-pass membrane protein</topology>
    </subcellularLocation>
</comment>
<dbReference type="GO" id="GO:0005744">
    <property type="term" value="C:TIM23 mitochondrial import inner membrane translocase complex"/>
    <property type="evidence" value="ECO:0007669"/>
    <property type="project" value="UniProtKB-UniRule"/>
</dbReference>
<feature type="domain" description="FCP1 homology" evidence="3">
    <location>
        <begin position="126"/>
        <end position="296"/>
    </location>
</feature>
<dbReference type="AlphaFoldDB" id="A0A8H4KTX9"/>
<evidence type="ECO:0000256" key="1">
    <source>
        <dbReference type="RuleBase" id="RU365079"/>
    </source>
</evidence>
<dbReference type="InterPro" id="IPR004274">
    <property type="entry name" value="FCP1_dom"/>
</dbReference>
<comment type="function">
    <text evidence="1">Essential component of the TIM23 complex, a complex that mediates the translocation of transit peptide-containing proteins across the mitochondrial inner membrane.</text>
</comment>
<dbReference type="Gene3D" id="3.40.50.1000">
    <property type="entry name" value="HAD superfamily/HAD-like"/>
    <property type="match status" value="1"/>
</dbReference>
<proteinExistence type="inferred from homology"/>
<comment type="similarity">
    <text evidence="1">Belongs to the TIM50 family.</text>
</comment>
<dbReference type="SUPFAM" id="SSF56784">
    <property type="entry name" value="HAD-like"/>
    <property type="match status" value="1"/>
</dbReference>
<evidence type="ECO:0000313" key="4">
    <source>
        <dbReference type="EMBL" id="KAF4455629.1"/>
    </source>
</evidence>
<dbReference type="OrthoDB" id="1711508at2759"/>
<dbReference type="EMBL" id="JAADYS010002730">
    <property type="protein sequence ID" value="KAF4455629.1"/>
    <property type="molecule type" value="Genomic_DNA"/>
</dbReference>
<keyword evidence="1" id="KW-0811">Translocation</keyword>
<name>A0A8H4KTX9_9HYPO</name>
<protein>
    <recommendedName>
        <fullName evidence="1">Mitochondrial import inner membrane translocase subunit TIM50</fullName>
    </recommendedName>
</protein>
<keyword evidence="1" id="KW-0496">Mitochondrion</keyword>
<feature type="compositionally biased region" description="Pro residues" evidence="2">
    <location>
        <begin position="61"/>
        <end position="76"/>
    </location>
</feature>
<comment type="caution">
    <text evidence="4">The sequence shown here is derived from an EMBL/GenBank/DDBJ whole genome shotgun (WGS) entry which is preliminary data.</text>
</comment>
<dbReference type="InterPro" id="IPR050365">
    <property type="entry name" value="TIM50"/>
</dbReference>
<dbReference type="Proteomes" id="UP000554235">
    <property type="component" value="Unassembled WGS sequence"/>
</dbReference>
<evidence type="ECO:0000313" key="5">
    <source>
        <dbReference type="Proteomes" id="UP000554235"/>
    </source>
</evidence>
<dbReference type="Pfam" id="PF03031">
    <property type="entry name" value="NIF"/>
    <property type="match status" value="1"/>
</dbReference>
<keyword evidence="1" id="KW-0653">Protein transport</keyword>
<gene>
    <name evidence="4" type="ORF">FALBO_15584</name>
</gene>
<feature type="region of interest" description="Disordered" evidence="2">
    <location>
        <begin position="28"/>
        <end position="112"/>
    </location>
</feature>
<organism evidence="4 5">
    <name type="scientific">Fusarium albosuccineum</name>
    <dbReference type="NCBI Taxonomy" id="1237068"/>
    <lineage>
        <taxon>Eukaryota</taxon>
        <taxon>Fungi</taxon>
        <taxon>Dikarya</taxon>
        <taxon>Ascomycota</taxon>
        <taxon>Pezizomycotina</taxon>
        <taxon>Sordariomycetes</taxon>
        <taxon>Hypocreomycetidae</taxon>
        <taxon>Hypocreales</taxon>
        <taxon>Nectriaceae</taxon>
        <taxon>Fusarium</taxon>
        <taxon>Fusarium decemcellulare species complex</taxon>
    </lineage>
</organism>
<keyword evidence="1" id="KW-0813">Transport</keyword>
<dbReference type="PANTHER" id="PTHR12210">
    <property type="entry name" value="DULLARD PROTEIN PHOSPHATASE"/>
    <property type="match status" value="1"/>
</dbReference>
<feature type="compositionally biased region" description="Basic residues" evidence="2">
    <location>
        <begin position="49"/>
        <end position="60"/>
    </location>
</feature>
<keyword evidence="5" id="KW-1185">Reference proteome</keyword>